<reference evidence="3" key="1">
    <citation type="submission" date="2022-11" db="UniProtKB">
        <authorList>
            <consortium name="WormBaseParasite"/>
        </authorList>
    </citation>
    <scope>IDENTIFICATION</scope>
</reference>
<protein>
    <submittedName>
        <fullName evidence="3">Uncharacterized protein</fullName>
    </submittedName>
</protein>
<dbReference type="AlphaFoldDB" id="A0A914CFC9"/>
<name>A0A914CFC9_9BILA</name>
<keyword evidence="1" id="KW-0812">Transmembrane</keyword>
<organism evidence="2 3">
    <name type="scientific">Acrobeloides nanus</name>
    <dbReference type="NCBI Taxonomy" id="290746"/>
    <lineage>
        <taxon>Eukaryota</taxon>
        <taxon>Metazoa</taxon>
        <taxon>Ecdysozoa</taxon>
        <taxon>Nematoda</taxon>
        <taxon>Chromadorea</taxon>
        <taxon>Rhabditida</taxon>
        <taxon>Tylenchina</taxon>
        <taxon>Cephalobomorpha</taxon>
        <taxon>Cephaloboidea</taxon>
        <taxon>Cephalobidae</taxon>
        <taxon>Acrobeloides</taxon>
    </lineage>
</organism>
<dbReference type="WBParaSite" id="ACRNAN_Path_956.g3680.t1">
    <property type="protein sequence ID" value="ACRNAN_Path_956.g3680.t1"/>
    <property type="gene ID" value="ACRNAN_Path_956.g3680"/>
</dbReference>
<evidence type="ECO:0000256" key="1">
    <source>
        <dbReference type="SAM" id="Phobius"/>
    </source>
</evidence>
<keyword evidence="1" id="KW-0472">Membrane</keyword>
<keyword evidence="1" id="KW-1133">Transmembrane helix</keyword>
<evidence type="ECO:0000313" key="2">
    <source>
        <dbReference type="Proteomes" id="UP000887540"/>
    </source>
</evidence>
<dbReference type="Proteomes" id="UP000887540">
    <property type="component" value="Unplaced"/>
</dbReference>
<accession>A0A914CFC9</accession>
<sequence length="105" mass="12545">MTPRLSELGGLEFILGYIFIAILIFWGIFVPIPDDFFINTIVESEAHTRIFCFMLAIVLIQFNLYRHWKWYIVFRAYRYVKQIPITKPPSYDEVEALKNNDNYES</sequence>
<evidence type="ECO:0000313" key="3">
    <source>
        <dbReference type="WBParaSite" id="ACRNAN_Path_956.g3680.t1"/>
    </source>
</evidence>
<feature type="transmembrane region" description="Helical" evidence="1">
    <location>
        <begin position="12"/>
        <end position="32"/>
    </location>
</feature>
<keyword evidence="2" id="KW-1185">Reference proteome</keyword>
<proteinExistence type="predicted"/>
<feature type="transmembrane region" description="Helical" evidence="1">
    <location>
        <begin position="47"/>
        <end position="65"/>
    </location>
</feature>